<dbReference type="AlphaFoldDB" id="Q4CRW3"/>
<keyword evidence="1" id="KW-1133">Transmembrane helix</keyword>
<gene>
    <name evidence="2" type="ORF">Tc00.1047053503785.30</name>
</gene>
<dbReference type="GeneID" id="3534442"/>
<keyword evidence="3" id="KW-1185">Reference proteome</keyword>
<dbReference type="KEGG" id="tcr:503785.30"/>
<evidence type="ECO:0000313" key="2">
    <source>
        <dbReference type="EMBL" id="EAN83016.1"/>
    </source>
</evidence>
<name>Q4CRW3_TRYCC</name>
<dbReference type="OMA" id="RHQLWHI"/>
<reference evidence="2 3" key="1">
    <citation type="journal article" date="2005" name="Science">
        <title>The genome sequence of Trypanosoma cruzi, etiologic agent of Chagas disease.</title>
        <authorList>
            <person name="El-Sayed N.M."/>
            <person name="Myler P.J."/>
            <person name="Bartholomeu D.C."/>
            <person name="Nilsson D."/>
            <person name="Aggarwal G."/>
            <person name="Tran A.N."/>
            <person name="Ghedin E."/>
            <person name="Worthey E.A."/>
            <person name="Delcher A.L."/>
            <person name="Blandin G."/>
            <person name="Westenberger S.J."/>
            <person name="Caler E."/>
            <person name="Cerqueira G.C."/>
            <person name="Branche C."/>
            <person name="Haas B."/>
            <person name="Anupama A."/>
            <person name="Arner E."/>
            <person name="Aslund L."/>
            <person name="Attipoe P."/>
            <person name="Bontempi E."/>
            <person name="Bringaud F."/>
            <person name="Burton P."/>
            <person name="Cadag E."/>
            <person name="Campbell D.A."/>
            <person name="Carrington M."/>
            <person name="Crabtree J."/>
            <person name="Darban H."/>
            <person name="da Silveira J.F."/>
            <person name="de Jong P."/>
            <person name="Edwards K."/>
            <person name="Englund P.T."/>
            <person name="Fazelina G."/>
            <person name="Feldblyum T."/>
            <person name="Ferella M."/>
            <person name="Frasch A.C."/>
            <person name="Gull K."/>
            <person name="Horn D."/>
            <person name="Hou L."/>
            <person name="Huang Y."/>
            <person name="Kindlund E."/>
            <person name="Klingbeil M."/>
            <person name="Kluge S."/>
            <person name="Koo H."/>
            <person name="Lacerda D."/>
            <person name="Levin M.J."/>
            <person name="Lorenzi H."/>
            <person name="Louie T."/>
            <person name="Machado C.R."/>
            <person name="McCulloch R."/>
            <person name="McKenna A."/>
            <person name="Mizuno Y."/>
            <person name="Mottram J.C."/>
            <person name="Nelson S."/>
            <person name="Ochaya S."/>
            <person name="Osoegawa K."/>
            <person name="Pai G."/>
            <person name="Parsons M."/>
            <person name="Pentony M."/>
            <person name="Pettersson U."/>
            <person name="Pop M."/>
            <person name="Ramirez J.L."/>
            <person name="Rinta J."/>
            <person name="Robertson L."/>
            <person name="Salzberg S.L."/>
            <person name="Sanchez D.O."/>
            <person name="Seyler A."/>
            <person name="Sharma R."/>
            <person name="Shetty J."/>
            <person name="Simpson A.J."/>
            <person name="Sisk E."/>
            <person name="Tammi M.T."/>
            <person name="Tarleton R."/>
            <person name="Teixeira S."/>
            <person name="Van Aken S."/>
            <person name="Vogt C."/>
            <person name="Ward P.N."/>
            <person name="Wickstead B."/>
            <person name="Wortman J."/>
            <person name="White O."/>
            <person name="Fraser C.M."/>
            <person name="Stuart K.D."/>
            <person name="Andersson B."/>
        </authorList>
    </citation>
    <scope>NUCLEOTIDE SEQUENCE [LARGE SCALE GENOMIC DNA]</scope>
    <source>
        <strain evidence="2 3">CL Brener</strain>
    </source>
</reference>
<dbReference type="InParanoid" id="Q4CRW3"/>
<keyword evidence="1" id="KW-0472">Membrane</keyword>
<dbReference type="EMBL" id="AAHK01002216">
    <property type="protein sequence ID" value="EAN83016.1"/>
    <property type="molecule type" value="Genomic_DNA"/>
</dbReference>
<keyword evidence="1" id="KW-0812">Transmembrane</keyword>
<organism evidence="2 3">
    <name type="scientific">Trypanosoma cruzi (strain CL Brener)</name>
    <dbReference type="NCBI Taxonomy" id="353153"/>
    <lineage>
        <taxon>Eukaryota</taxon>
        <taxon>Discoba</taxon>
        <taxon>Euglenozoa</taxon>
        <taxon>Kinetoplastea</taxon>
        <taxon>Metakinetoplastina</taxon>
        <taxon>Trypanosomatida</taxon>
        <taxon>Trypanosomatidae</taxon>
        <taxon>Trypanosoma</taxon>
        <taxon>Schizotrypanum</taxon>
    </lineage>
</organism>
<sequence>MHHLFSVTGGAVVFYPQLVVFFFFHMTSSGKGEEFERAAMVSKDSRYVHRRWRLEDATLMIQNPKLELLIDFDDPASFTLAANAPLTSGVRRTASTWGGVEGALSLNSDDELLADWREIGVPPLTEE</sequence>
<accession>Q4CRW3</accession>
<evidence type="ECO:0000256" key="1">
    <source>
        <dbReference type="SAM" id="Phobius"/>
    </source>
</evidence>
<dbReference type="eggNOG" id="ENOG502SFKS">
    <property type="taxonomic scope" value="Eukaryota"/>
</dbReference>
<dbReference type="PaxDb" id="353153-Q4CRW3"/>
<proteinExistence type="predicted"/>
<comment type="caution">
    <text evidence="2">The sequence shown here is derived from an EMBL/GenBank/DDBJ whole genome shotgun (WGS) entry which is preliminary data.</text>
</comment>
<dbReference type="Proteomes" id="UP000002296">
    <property type="component" value="Unassembled WGS sequence"/>
</dbReference>
<dbReference type="RefSeq" id="XP_804867.1">
    <property type="nucleotide sequence ID" value="XM_799774.1"/>
</dbReference>
<protein>
    <submittedName>
        <fullName evidence="2">Uncharacterized protein</fullName>
    </submittedName>
</protein>
<evidence type="ECO:0000313" key="3">
    <source>
        <dbReference type="Proteomes" id="UP000002296"/>
    </source>
</evidence>
<feature type="transmembrane region" description="Helical" evidence="1">
    <location>
        <begin position="6"/>
        <end position="24"/>
    </location>
</feature>